<dbReference type="InterPro" id="IPR003961">
    <property type="entry name" value="FN3_dom"/>
</dbReference>
<dbReference type="SUPFAM" id="SSF48726">
    <property type="entry name" value="Immunoglobulin"/>
    <property type="match status" value="1"/>
</dbReference>
<sequence length="557" mass="59850">MMTRFITPHSMWRKRWNFTPLASLVVLSLLICRAEQLSFAGYQDITLTSVPKPLYTVNSRITEMPCTASGHLIATGANVSLDVVFFRNESPLLNKYNTPARHHYMTDDGVTVTGLIISPTTLEDNGVLFKCQVFINNQLVNVSSPQVSLIVADGRPPAIPLQVSSVTVQSVTLQWSAPLLPSDGPVLHYTGYLYDDDGSTVLSVFNISGNSSSATYSGLLPDRQYRVTVVAVNDYGNGNVSTPISFRTSQSSQAPAPTALSFTLLAGNGNLEIGWDKPVINSYDTTYPITHYIVQHKLYSSPSFITENTPDNSTLSFRLQSLTIGSVYVFKVTPFNYGSGTPNSIEKTFTMTEPNTIASSTATPHTTPTTTSSLTTSSVAPSSTHSTTSTVSATRSSSSTLSPSVEATTDSYSGGSDDFSNKAIVLASAVIASIILIAIVIIAVILVGFCFYTNRRKHGDVNLSVAATWPERRPSNIKRSGSKDSSIKGSSLSGSISHSLSSDQDLPSIHMNGPLSHTSSSNVPSDSPSSHKTDTDLRSIEELSEDEIDEKPVTTEV</sequence>
<dbReference type="Proteomes" id="UP000007879">
    <property type="component" value="Unassembled WGS sequence"/>
</dbReference>
<name>A0AAN0JA67_AMPQE</name>
<dbReference type="Gene3D" id="2.60.40.10">
    <property type="entry name" value="Immunoglobulins"/>
    <property type="match status" value="2"/>
</dbReference>
<feature type="compositionally biased region" description="Low complexity" evidence="1">
    <location>
        <begin position="516"/>
        <end position="528"/>
    </location>
</feature>
<feature type="compositionally biased region" description="Basic and acidic residues" evidence="1">
    <location>
        <begin position="529"/>
        <end position="541"/>
    </location>
</feature>
<evidence type="ECO:0000313" key="5">
    <source>
        <dbReference type="EnsemblMetazoa" id="XP_019853935.1"/>
    </source>
</evidence>
<dbReference type="PANTHER" id="PTHR26391">
    <property type="entry name" value="INACTIVE TYROSINE-PROTEIN KINASE 7"/>
    <property type="match status" value="1"/>
</dbReference>
<feature type="domain" description="Fibronectin type-III" evidence="4">
    <location>
        <begin position="256"/>
        <end position="355"/>
    </location>
</feature>
<keyword evidence="2" id="KW-0812">Transmembrane</keyword>
<dbReference type="InterPro" id="IPR036116">
    <property type="entry name" value="FN3_sf"/>
</dbReference>
<dbReference type="InterPro" id="IPR036179">
    <property type="entry name" value="Ig-like_dom_sf"/>
</dbReference>
<dbReference type="EnsemblMetazoa" id="XM_019998376.1">
    <property type="protein sequence ID" value="XP_019853935.1"/>
    <property type="gene ID" value="LOC109583160"/>
</dbReference>
<keyword evidence="3" id="KW-0732">Signal</keyword>
<dbReference type="AlphaFoldDB" id="A0AAN0JA67"/>
<protein>
    <recommendedName>
        <fullName evidence="4">Fibronectin type-III domain-containing protein</fullName>
    </recommendedName>
</protein>
<dbReference type="PANTHER" id="PTHR26391:SF18">
    <property type="entry name" value="PROTEIN KINASE RECEPTOR TIE-1, PUTATIVE-RELATED"/>
    <property type="match status" value="1"/>
</dbReference>
<evidence type="ECO:0000313" key="6">
    <source>
        <dbReference type="Proteomes" id="UP000007879"/>
    </source>
</evidence>
<feature type="region of interest" description="Disordered" evidence="1">
    <location>
        <begin position="473"/>
        <end position="557"/>
    </location>
</feature>
<proteinExistence type="predicted"/>
<feature type="signal peptide" evidence="3">
    <location>
        <begin position="1"/>
        <end position="34"/>
    </location>
</feature>
<feature type="region of interest" description="Disordered" evidence="1">
    <location>
        <begin position="357"/>
        <end position="413"/>
    </location>
</feature>
<dbReference type="SMART" id="SM00060">
    <property type="entry name" value="FN3"/>
    <property type="match status" value="2"/>
</dbReference>
<dbReference type="InterPro" id="IPR013783">
    <property type="entry name" value="Ig-like_fold"/>
</dbReference>
<dbReference type="Pfam" id="PF00041">
    <property type="entry name" value="fn3"/>
    <property type="match status" value="1"/>
</dbReference>
<dbReference type="PROSITE" id="PS50853">
    <property type="entry name" value="FN3"/>
    <property type="match status" value="2"/>
</dbReference>
<feature type="chain" id="PRO_5042938617" description="Fibronectin type-III domain-containing protein" evidence="3">
    <location>
        <begin position="35"/>
        <end position="557"/>
    </location>
</feature>
<feature type="transmembrane region" description="Helical" evidence="2">
    <location>
        <begin position="423"/>
        <end position="452"/>
    </location>
</feature>
<evidence type="ECO:0000256" key="2">
    <source>
        <dbReference type="SAM" id="Phobius"/>
    </source>
</evidence>
<dbReference type="CDD" id="cd00063">
    <property type="entry name" value="FN3"/>
    <property type="match status" value="2"/>
</dbReference>
<accession>A0AAN0JA67</accession>
<reference evidence="6" key="1">
    <citation type="journal article" date="2010" name="Nature">
        <title>The Amphimedon queenslandica genome and the evolution of animal complexity.</title>
        <authorList>
            <person name="Srivastava M."/>
            <person name="Simakov O."/>
            <person name="Chapman J."/>
            <person name="Fahey B."/>
            <person name="Gauthier M.E."/>
            <person name="Mitros T."/>
            <person name="Richards G.S."/>
            <person name="Conaco C."/>
            <person name="Dacre M."/>
            <person name="Hellsten U."/>
            <person name="Larroux C."/>
            <person name="Putnam N.H."/>
            <person name="Stanke M."/>
            <person name="Adamska M."/>
            <person name="Darling A."/>
            <person name="Degnan S.M."/>
            <person name="Oakley T.H."/>
            <person name="Plachetzki D.C."/>
            <person name="Zhai Y."/>
            <person name="Adamski M."/>
            <person name="Calcino A."/>
            <person name="Cummins S.F."/>
            <person name="Goodstein D.M."/>
            <person name="Harris C."/>
            <person name="Jackson D.J."/>
            <person name="Leys S.P."/>
            <person name="Shu S."/>
            <person name="Woodcroft B.J."/>
            <person name="Vervoort M."/>
            <person name="Kosik K.S."/>
            <person name="Manning G."/>
            <person name="Degnan B.M."/>
            <person name="Rokhsar D.S."/>
        </authorList>
    </citation>
    <scope>NUCLEOTIDE SEQUENCE [LARGE SCALE GENOMIC DNA]</scope>
</reference>
<reference evidence="5" key="2">
    <citation type="submission" date="2024-06" db="UniProtKB">
        <authorList>
            <consortium name="EnsemblMetazoa"/>
        </authorList>
    </citation>
    <scope>IDENTIFICATION</scope>
</reference>
<organism evidence="5 6">
    <name type="scientific">Amphimedon queenslandica</name>
    <name type="common">Sponge</name>
    <dbReference type="NCBI Taxonomy" id="400682"/>
    <lineage>
        <taxon>Eukaryota</taxon>
        <taxon>Metazoa</taxon>
        <taxon>Porifera</taxon>
        <taxon>Demospongiae</taxon>
        <taxon>Heteroscleromorpha</taxon>
        <taxon>Haplosclerida</taxon>
        <taxon>Niphatidae</taxon>
        <taxon>Amphimedon</taxon>
    </lineage>
</organism>
<dbReference type="SUPFAM" id="SSF49265">
    <property type="entry name" value="Fibronectin type III"/>
    <property type="match status" value="1"/>
</dbReference>
<feature type="domain" description="Fibronectin type-III" evidence="4">
    <location>
        <begin position="156"/>
        <end position="251"/>
    </location>
</feature>
<feature type="compositionally biased region" description="Low complexity" evidence="1">
    <location>
        <begin position="357"/>
        <end position="408"/>
    </location>
</feature>
<feature type="compositionally biased region" description="Low complexity" evidence="1">
    <location>
        <begin position="487"/>
        <end position="506"/>
    </location>
</feature>
<evidence type="ECO:0000256" key="3">
    <source>
        <dbReference type="SAM" id="SignalP"/>
    </source>
</evidence>
<gene>
    <name evidence="5" type="primary">109583160</name>
</gene>
<keyword evidence="2" id="KW-0472">Membrane</keyword>
<keyword evidence="6" id="KW-1185">Reference proteome</keyword>
<keyword evidence="2" id="KW-1133">Transmembrane helix</keyword>
<evidence type="ECO:0000256" key="1">
    <source>
        <dbReference type="SAM" id="MobiDB-lite"/>
    </source>
</evidence>
<evidence type="ECO:0000259" key="4">
    <source>
        <dbReference type="PROSITE" id="PS50853"/>
    </source>
</evidence>